<evidence type="ECO:0000313" key="2">
    <source>
        <dbReference type="EMBL" id="PKU75586.1"/>
    </source>
</evidence>
<feature type="compositionally biased region" description="Polar residues" evidence="1">
    <location>
        <begin position="44"/>
        <end position="57"/>
    </location>
</feature>
<dbReference type="AlphaFoldDB" id="A0A2I0WIU7"/>
<reference evidence="2 3" key="1">
    <citation type="journal article" date="2016" name="Sci. Rep.">
        <title>The Dendrobium catenatum Lindl. genome sequence provides insights into polysaccharide synthase, floral development and adaptive evolution.</title>
        <authorList>
            <person name="Zhang G.Q."/>
            <person name="Xu Q."/>
            <person name="Bian C."/>
            <person name="Tsai W.C."/>
            <person name="Yeh C.M."/>
            <person name="Liu K.W."/>
            <person name="Yoshida K."/>
            <person name="Zhang L.S."/>
            <person name="Chang S.B."/>
            <person name="Chen F."/>
            <person name="Shi Y."/>
            <person name="Su Y.Y."/>
            <person name="Zhang Y.Q."/>
            <person name="Chen L.J."/>
            <person name="Yin Y."/>
            <person name="Lin M."/>
            <person name="Huang H."/>
            <person name="Deng H."/>
            <person name="Wang Z.W."/>
            <person name="Zhu S.L."/>
            <person name="Zhao X."/>
            <person name="Deng C."/>
            <person name="Niu S.C."/>
            <person name="Huang J."/>
            <person name="Wang M."/>
            <person name="Liu G.H."/>
            <person name="Yang H.J."/>
            <person name="Xiao X.J."/>
            <person name="Hsiao Y.Y."/>
            <person name="Wu W.L."/>
            <person name="Chen Y.Y."/>
            <person name="Mitsuda N."/>
            <person name="Ohme-Takagi M."/>
            <person name="Luo Y.B."/>
            <person name="Van de Peer Y."/>
            <person name="Liu Z.J."/>
        </authorList>
    </citation>
    <scope>NUCLEOTIDE SEQUENCE [LARGE SCALE GENOMIC DNA]</scope>
    <source>
        <tissue evidence="2">The whole plant</tissue>
    </source>
</reference>
<dbReference type="EMBL" id="KZ502588">
    <property type="protein sequence ID" value="PKU75586.1"/>
    <property type="molecule type" value="Genomic_DNA"/>
</dbReference>
<reference evidence="2 3" key="2">
    <citation type="journal article" date="2017" name="Nature">
        <title>The Apostasia genome and the evolution of orchids.</title>
        <authorList>
            <person name="Zhang G.Q."/>
            <person name="Liu K.W."/>
            <person name="Li Z."/>
            <person name="Lohaus R."/>
            <person name="Hsiao Y.Y."/>
            <person name="Niu S.C."/>
            <person name="Wang J.Y."/>
            <person name="Lin Y.C."/>
            <person name="Xu Q."/>
            <person name="Chen L.J."/>
            <person name="Yoshida K."/>
            <person name="Fujiwara S."/>
            <person name="Wang Z.W."/>
            <person name="Zhang Y.Q."/>
            <person name="Mitsuda N."/>
            <person name="Wang M."/>
            <person name="Liu G.H."/>
            <person name="Pecoraro L."/>
            <person name="Huang H.X."/>
            <person name="Xiao X.J."/>
            <person name="Lin M."/>
            <person name="Wu X.Y."/>
            <person name="Wu W.L."/>
            <person name="Chen Y.Y."/>
            <person name="Chang S.B."/>
            <person name="Sakamoto S."/>
            <person name="Ohme-Takagi M."/>
            <person name="Yagi M."/>
            <person name="Zeng S.J."/>
            <person name="Shen C.Y."/>
            <person name="Yeh C.M."/>
            <person name="Luo Y.B."/>
            <person name="Tsai W.C."/>
            <person name="Van de Peer Y."/>
            <person name="Liu Z.J."/>
        </authorList>
    </citation>
    <scope>NUCLEOTIDE SEQUENCE [LARGE SCALE GENOMIC DNA]</scope>
    <source>
        <tissue evidence="2">The whole plant</tissue>
    </source>
</reference>
<dbReference type="Proteomes" id="UP000233837">
    <property type="component" value="Unassembled WGS sequence"/>
</dbReference>
<name>A0A2I0WIU7_9ASPA</name>
<feature type="compositionally biased region" description="Basic and acidic residues" evidence="1">
    <location>
        <begin position="58"/>
        <end position="70"/>
    </location>
</feature>
<evidence type="ECO:0000313" key="3">
    <source>
        <dbReference type="Proteomes" id="UP000233837"/>
    </source>
</evidence>
<keyword evidence="3" id="KW-1185">Reference proteome</keyword>
<evidence type="ECO:0000256" key="1">
    <source>
        <dbReference type="SAM" id="MobiDB-lite"/>
    </source>
</evidence>
<accession>A0A2I0WIU7</accession>
<gene>
    <name evidence="2" type="ORF">MA16_Dca020720</name>
</gene>
<organism evidence="2 3">
    <name type="scientific">Dendrobium catenatum</name>
    <dbReference type="NCBI Taxonomy" id="906689"/>
    <lineage>
        <taxon>Eukaryota</taxon>
        <taxon>Viridiplantae</taxon>
        <taxon>Streptophyta</taxon>
        <taxon>Embryophyta</taxon>
        <taxon>Tracheophyta</taxon>
        <taxon>Spermatophyta</taxon>
        <taxon>Magnoliopsida</taxon>
        <taxon>Liliopsida</taxon>
        <taxon>Asparagales</taxon>
        <taxon>Orchidaceae</taxon>
        <taxon>Epidendroideae</taxon>
        <taxon>Malaxideae</taxon>
        <taxon>Dendrobiinae</taxon>
        <taxon>Dendrobium</taxon>
    </lineage>
</organism>
<protein>
    <submittedName>
        <fullName evidence="2">Uncharacterized protein</fullName>
    </submittedName>
</protein>
<feature type="region of interest" description="Disordered" evidence="1">
    <location>
        <begin position="39"/>
        <end position="70"/>
    </location>
</feature>
<proteinExistence type="predicted"/>
<feature type="region of interest" description="Disordered" evidence="1">
    <location>
        <begin position="140"/>
        <end position="186"/>
    </location>
</feature>
<sequence length="186" mass="20549">MVQKEAMEDNQNKGKELANTKDYGPWMLVNYGKKKFSKNWNDRPASQSIVEQSNSDGTADKLKGGGTLEKDSNLVVNNSFNALVDMEDGELLEPPPDVNLGEVKAVRVVNEVIKNKDNNKVMEGIDSVFTETTYAGINGKEKSVQSTKNKRPKQLRELGPINSSMRSHSLELEGKGNLGSNPHNPF</sequence>